<keyword evidence="6 8" id="KW-0269">Exonuclease</keyword>
<dbReference type="InterPro" id="IPR004476">
    <property type="entry name" value="RNase_II/RNase_R"/>
</dbReference>
<feature type="region of interest" description="Disordered" evidence="9">
    <location>
        <begin position="1"/>
        <end position="21"/>
    </location>
</feature>
<dbReference type="GO" id="GO:0008859">
    <property type="term" value="F:exoribonuclease II activity"/>
    <property type="evidence" value="ECO:0007669"/>
    <property type="project" value="UniProtKB-EC"/>
</dbReference>
<dbReference type="SMART" id="SM00357">
    <property type="entry name" value="CSP"/>
    <property type="match status" value="1"/>
</dbReference>
<evidence type="ECO:0000256" key="8">
    <source>
        <dbReference type="HAMAP-Rule" id="MF_01895"/>
    </source>
</evidence>
<dbReference type="PANTHER" id="PTHR23355">
    <property type="entry name" value="RIBONUCLEASE"/>
    <property type="match status" value="1"/>
</dbReference>
<keyword evidence="4 8" id="KW-0540">Nuclease</keyword>
<gene>
    <name evidence="8 11" type="primary">rnr</name>
    <name evidence="11" type="ORF">NKI27_03850</name>
</gene>
<evidence type="ECO:0000256" key="5">
    <source>
        <dbReference type="ARBA" id="ARBA00022801"/>
    </source>
</evidence>
<dbReference type="HAMAP" id="MF_01895">
    <property type="entry name" value="RNase_R"/>
    <property type="match status" value="1"/>
</dbReference>
<feature type="domain" description="S1 motif" evidence="10">
    <location>
        <begin position="660"/>
        <end position="741"/>
    </location>
</feature>
<dbReference type="CDD" id="cd04471">
    <property type="entry name" value="S1_RNase_R"/>
    <property type="match status" value="1"/>
</dbReference>
<dbReference type="Pfam" id="PF00773">
    <property type="entry name" value="RNB"/>
    <property type="match status" value="1"/>
</dbReference>
<dbReference type="Pfam" id="PF08461">
    <property type="entry name" value="WHD_RNase_R"/>
    <property type="match status" value="1"/>
</dbReference>
<dbReference type="PANTHER" id="PTHR23355:SF9">
    <property type="entry name" value="DIS3-LIKE EXONUCLEASE 2"/>
    <property type="match status" value="1"/>
</dbReference>
<dbReference type="Pfam" id="PF00575">
    <property type="entry name" value="S1"/>
    <property type="match status" value="1"/>
</dbReference>
<keyword evidence="12" id="KW-1185">Reference proteome</keyword>
<dbReference type="Pfam" id="PF08206">
    <property type="entry name" value="OB_RNB"/>
    <property type="match status" value="1"/>
</dbReference>
<comment type="catalytic activity">
    <reaction evidence="1 8">
        <text>Exonucleolytic cleavage in the 3'- to 5'-direction to yield nucleoside 5'-phosphates.</text>
        <dbReference type="EC" id="3.1.13.1"/>
    </reaction>
</comment>
<dbReference type="NCBIfam" id="NF008648">
    <property type="entry name" value="PRK11642.1"/>
    <property type="match status" value="1"/>
</dbReference>
<proteinExistence type="inferred from homology"/>
<protein>
    <recommendedName>
        <fullName evidence="8">Ribonuclease R</fullName>
        <shortName evidence="8">RNase R</shortName>
        <ecNumber evidence="8">3.1.13.1</ecNumber>
    </recommendedName>
</protein>
<dbReference type="InterPro" id="IPR050180">
    <property type="entry name" value="RNR_Ribonuclease"/>
</dbReference>
<dbReference type="InterPro" id="IPR012340">
    <property type="entry name" value="NA-bd_OB-fold"/>
</dbReference>
<evidence type="ECO:0000256" key="2">
    <source>
        <dbReference type="ARBA" id="ARBA00004496"/>
    </source>
</evidence>
<evidence type="ECO:0000259" key="10">
    <source>
        <dbReference type="PROSITE" id="PS50126"/>
    </source>
</evidence>
<dbReference type="InterPro" id="IPR013223">
    <property type="entry name" value="RNase_B_OB_dom"/>
</dbReference>
<evidence type="ECO:0000256" key="3">
    <source>
        <dbReference type="ARBA" id="ARBA00022490"/>
    </source>
</evidence>
<dbReference type="InterPro" id="IPR040476">
    <property type="entry name" value="CSD2"/>
</dbReference>
<feature type="compositionally biased region" description="Basic residues" evidence="9">
    <location>
        <begin position="789"/>
        <end position="804"/>
    </location>
</feature>
<dbReference type="InterPro" id="IPR013668">
    <property type="entry name" value="RNase_R_HTH_12"/>
</dbReference>
<dbReference type="NCBIfam" id="TIGR02063">
    <property type="entry name" value="RNase_R"/>
    <property type="match status" value="1"/>
</dbReference>
<dbReference type="InterPro" id="IPR011805">
    <property type="entry name" value="RNase_R"/>
</dbReference>
<keyword evidence="3 8" id="KW-0963">Cytoplasm</keyword>
<evidence type="ECO:0000313" key="12">
    <source>
        <dbReference type="Proteomes" id="UP001163739"/>
    </source>
</evidence>
<keyword evidence="7 8" id="KW-0694">RNA-binding</keyword>
<feature type="compositionally biased region" description="Low complexity" evidence="9">
    <location>
        <begin position="805"/>
        <end position="815"/>
    </location>
</feature>
<dbReference type="NCBIfam" id="TIGR00358">
    <property type="entry name" value="3_prime_RNase"/>
    <property type="match status" value="1"/>
</dbReference>
<dbReference type="Pfam" id="PF17876">
    <property type="entry name" value="CSD2"/>
    <property type="match status" value="1"/>
</dbReference>
<dbReference type="InterPro" id="IPR003029">
    <property type="entry name" value="S1_domain"/>
</dbReference>
<keyword evidence="5 8" id="KW-0378">Hydrolase</keyword>
<feature type="compositionally biased region" description="Basic and acidic residues" evidence="9">
    <location>
        <begin position="746"/>
        <end position="763"/>
    </location>
</feature>
<evidence type="ECO:0000256" key="1">
    <source>
        <dbReference type="ARBA" id="ARBA00001849"/>
    </source>
</evidence>
<accession>A0ABY6N4F5</accession>
<feature type="compositionally biased region" description="Basic and acidic residues" evidence="9">
    <location>
        <begin position="7"/>
        <end position="19"/>
    </location>
</feature>
<comment type="similarity">
    <text evidence="8">Belongs to the RNR ribonuclease family. RNase R subfamily.</text>
</comment>
<dbReference type="Proteomes" id="UP001163739">
    <property type="component" value="Chromosome"/>
</dbReference>
<reference evidence="11" key="1">
    <citation type="submission" date="2022-06" db="EMBL/GenBank/DDBJ databases">
        <title>Alkalimarinus sp. nov., isolated from gut of a Alitta virens.</title>
        <authorList>
            <person name="Yang A.I."/>
            <person name="Shin N.-R."/>
        </authorList>
    </citation>
    <scope>NUCLEOTIDE SEQUENCE</scope>
    <source>
        <strain evidence="11">A2M4</strain>
    </source>
</reference>
<dbReference type="InterPro" id="IPR011129">
    <property type="entry name" value="CSD"/>
</dbReference>
<dbReference type="EMBL" id="CP100390">
    <property type="protein sequence ID" value="UZE96894.1"/>
    <property type="molecule type" value="Genomic_DNA"/>
</dbReference>
<evidence type="ECO:0000256" key="4">
    <source>
        <dbReference type="ARBA" id="ARBA00022722"/>
    </source>
</evidence>
<dbReference type="RefSeq" id="WP_265048379.1">
    <property type="nucleotide sequence ID" value="NZ_CP100390.1"/>
</dbReference>
<name>A0ABY6N4F5_9ALTE</name>
<dbReference type="SMART" id="SM00316">
    <property type="entry name" value="S1"/>
    <property type="match status" value="1"/>
</dbReference>
<comment type="subcellular location">
    <subcellularLocation>
        <location evidence="2 8">Cytoplasm</location>
    </subcellularLocation>
</comment>
<evidence type="ECO:0000256" key="7">
    <source>
        <dbReference type="ARBA" id="ARBA00022884"/>
    </source>
</evidence>
<comment type="function">
    <text evidence="8">3'-5' exoribonuclease that releases 5'-nucleoside monophosphates and is involved in maturation of structured RNAs.</text>
</comment>
<feature type="compositionally biased region" description="Basic residues" evidence="9">
    <location>
        <begin position="764"/>
        <end position="778"/>
    </location>
</feature>
<dbReference type="EC" id="3.1.13.1" evidence="8"/>
<dbReference type="Gene3D" id="2.40.50.140">
    <property type="entry name" value="Nucleic acid-binding proteins"/>
    <property type="match status" value="2"/>
</dbReference>
<dbReference type="InterPro" id="IPR001900">
    <property type="entry name" value="RNase_II/R"/>
</dbReference>
<dbReference type="InterPro" id="IPR022966">
    <property type="entry name" value="RNase_II/R_CS"/>
</dbReference>
<sequence>MSKKKVRDPYAQREAEKYDNPVPSREFILEHLEKTKEPATHPELCETLNLKDEDSIEAIRRRLIAMSRDGQLICNRRGQYVPTSSISLIKGRVQGHKDGFGFVIPEDGSPDLFLTARQMRSVIHGDRALVRVDDVDSRGRRMAIVVEVLERNTEQVVGRLCLEGGIAFVTPENTKIANDVMIPLDACMGAEHGQYVVVEITQHPTVRTSAIGKVLEVMGDHMAPGMEIDVAIRSHSIPFIWPAEVNEAVKGFSSEVVESDKQHRIDIRHLPLVTIDGEDARDFDDAVYCEPNKKGGWRLIVAIADVAHYVKMGQPLDLEAFNRGNSVYFPDHVVPMLPEVLSNGLCSLNPETDRLCMVCEMNIDKQGVLQDYTFYEGVMYSHARLTYTKVSSMLEHPESEEGQLLCERYASTLPHLHNLFDLYHALRHARDQRGAIDFETVETRILFGEGRKIEQIVPTQRNEAHKIIEECMLSANVATALFLKKNKMHTLYRVHEGPGPEKLENLREFLGELGLQLPGDREKPKPSDYQVLLSQIKDRPDFSVIQTVMLRSLSQAVYSPEEEGHFGLGYPHYAHFTSPIRRYPDLTVHRAIKSVIHSEKECAEVQRTDVIKPKENPYHYDLPQMLQLGEHCSMTERRADEATRDVVSWLKCEFLQQHLGETFEGLISGVTSFGFFVELKDLYIDGLVHVTSLKSDYYQYDQAKHRLVGERTGASYRLGDTVSVQVVRIDLDDRKIDFEILGQPSRRTEKGEGASRRKADKGKGRPKGASKPKGKGSRKALLDKMPEKGKKKKPAKKVAKKKTATKSSAPRTAKAGSATPRKRKVQK</sequence>
<dbReference type="PROSITE" id="PS01175">
    <property type="entry name" value="RIBONUCLEASE_II"/>
    <property type="match status" value="1"/>
</dbReference>
<dbReference type="PROSITE" id="PS50126">
    <property type="entry name" value="S1"/>
    <property type="match status" value="1"/>
</dbReference>
<dbReference type="SMART" id="SM00955">
    <property type="entry name" value="RNB"/>
    <property type="match status" value="1"/>
</dbReference>
<evidence type="ECO:0000256" key="6">
    <source>
        <dbReference type="ARBA" id="ARBA00022839"/>
    </source>
</evidence>
<organism evidence="11 12">
    <name type="scientific">Alkalimarinus alittae</name>
    <dbReference type="NCBI Taxonomy" id="2961619"/>
    <lineage>
        <taxon>Bacteria</taxon>
        <taxon>Pseudomonadati</taxon>
        <taxon>Pseudomonadota</taxon>
        <taxon>Gammaproteobacteria</taxon>
        <taxon>Alteromonadales</taxon>
        <taxon>Alteromonadaceae</taxon>
        <taxon>Alkalimarinus</taxon>
    </lineage>
</organism>
<dbReference type="SUPFAM" id="SSF50249">
    <property type="entry name" value="Nucleic acid-binding proteins"/>
    <property type="match status" value="4"/>
</dbReference>
<evidence type="ECO:0000256" key="9">
    <source>
        <dbReference type="SAM" id="MobiDB-lite"/>
    </source>
</evidence>
<evidence type="ECO:0000313" key="11">
    <source>
        <dbReference type="EMBL" id="UZE96894.1"/>
    </source>
</evidence>
<feature type="region of interest" description="Disordered" evidence="9">
    <location>
        <begin position="742"/>
        <end position="827"/>
    </location>
</feature>